<keyword evidence="2" id="KW-1185">Reference proteome</keyword>
<organism evidence="1 2">
    <name type="scientific">Camellia lanceoleosa</name>
    <dbReference type="NCBI Taxonomy" id="1840588"/>
    <lineage>
        <taxon>Eukaryota</taxon>
        <taxon>Viridiplantae</taxon>
        <taxon>Streptophyta</taxon>
        <taxon>Embryophyta</taxon>
        <taxon>Tracheophyta</taxon>
        <taxon>Spermatophyta</taxon>
        <taxon>Magnoliopsida</taxon>
        <taxon>eudicotyledons</taxon>
        <taxon>Gunneridae</taxon>
        <taxon>Pentapetalae</taxon>
        <taxon>asterids</taxon>
        <taxon>Ericales</taxon>
        <taxon>Theaceae</taxon>
        <taxon>Camellia</taxon>
    </lineage>
</organism>
<accession>A0ACC0GQE9</accession>
<name>A0ACC0GQE9_9ERIC</name>
<sequence length="140" mass="15925">MEEVRETAQVYYKVVSENVMSLAKEFFKKMDDNRDGKVSLVEFAGFMVEAGYAAMNNPSFFEEINKNKNRELDSTMSRHCTTYYKVEGHYAVVAKSLLWGCISLVSNVLDVRPEAFVFTVPVLAVDSMFTSLLISWTCFA</sequence>
<dbReference type="Proteomes" id="UP001060215">
    <property type="component" value="Chromosome 9"/>
</dbReference>
<protein>
    <submittedName>
        <fullName evidence="1">Uncharacterized protein</fullName>
    </submittedName>
</protein>
<dbReference type="EMBL" id="CM045766">
    <property type="protein sequence ID" value="KAI8003452.1"/>
    <property type="molecule type" value="Genomic_DNA"/>
</dbReference>
<proteinExistence type="predicted"/>
<evidence type="ECO:0000313" key="2">
    <source>
        <dbReference type="Proteomes" id="UP001060215"/>
    </source>
</evidence>
<gene>
    <name evidence="1" type="ORF">LOK49_LG08G02584</name>
</gene>
<evidence type="ECO:0000313" key="1">
    <source>
        <dbReference type="EMBL" id="KAI8003452.1"/>
    </source>
</evidence>
<comment type="caution">
    <text evidence="1">The sequence shown here is derived from an EMBL/GenBank/DDBJ whole genome shotgun (WGS) entry which is preliminary data.</text>
</comment>
<reference evidence="1 2" key="1">
    <citation type="journal article" date="2022" name="Plant J.">
        <title>Chromosome-level genome of Camellia lanceoleosa provides a valuable resource for understanding genome evolution and self-incompatibility.</title>
        <authorList>
            <person name="Gong W."/>
            <person name="Xiao S."/>
            <person name="Wang L."/>
            <person name="Liao Z."/>
            <person name="Chang Y."/>
            <person name="Mo W."/>
            <person name="Hu G."/>
            <person name="Li W."/>
            <person name="Zhao G."/>
            <person name="Zhu H."/>
            <person name="Hu X."/>
            <person name="Ji K."/>
            <person name="Xiang X."/>
            <person name="Song Q."/>
            <person name="Yuan D."/>
            <person name="Jin S."/>
            <person name="Zhang L."/>
        </authorList>
    </citation>
    <scope>NUCLEOTIDE SEQUENCE [LARGE SCALE GENOMIC DNA]</scope>
    <source>
        <strain evidence="1">SQ_2022a</strain>
    </source>
</reference>